<keyword evidence="2" id="KW-0808">Transferase</keyword>
<dbReference type="Proteomes" id="UP001158576">
    <property type="component" value="Chromosome XSR"/>
</dbReference>
<keyword evidence="5" id="KW-1185">Reference proteome</keyword>
<accession>A0ABN7SC17</accession>
<dbReference type="InterPro" id="IPR021867">
    <property type="entry name" value="Bmt2/SAMTOR"/>
</dbReference>
<keyword evidence="3" id="KW-0949">S-adenosyl-L-methionine</keyword>
<proteinExistence type="predicted"/>
<dbReference type="SUPFAM" id="SSF53335">
    <property type="entry name" value="S-adenosyl-L-methionine-dependent methyltransferases"/>
    <property type="match status" value="1"/>
</dbReference>
<organism evidence="4 5">
    <name type="scientific">Oikopleura dioica</name>
    <name type="common">Tunicate</name>
    <dbReference type="NCBI Taxonomy" id="34765"/>
    <lineage>
        <taxon>Eukaryota</taxon>
        <taxon>Metazoa</taxon>
        <taxon>Chordata</taxon>
        <taxon>Tunicata</taxon>
        <taxon>Appendicularia</taxon>
        <taxon>Copelata</taxon>
        <taxon>Oikopleuridae</taxon>
        <taxon>Oikopleura</taxon>
    </lineage>
</organism>
<dbReference type="PANTHER" id="PTHR21008">
    <property type="entry name" value="S-ADENOSYLMETHIONINE SENSOR UPSTREAM OF MTORC1-RELATED"/>
    <property type="match status" value="1"/>
</dbReference>
<evidence type="ECO:0000313" key="5">
    <source>
        <dbReference type="Proteomes" id="UP001158576"/>
    </source>
</evidence>
<dbReference type="InterPro" id="IPR029063">
    <property type="entry name" value="SAM-dependent_MTases_sf"/>
</dbReference>
<gene>
    <name evidence="4" type="ORF">OKIOD_LOCUS6751</name>
</gene>
<evidence type="ECO:0000256" key="2">
    <source>
        <dbReference type="ARBA" id="ARBA00022679"/>
    </source>
</evidence>
<reference evidence="4 5" key="1">
    <citation type="submission" date="2021-04" db="EMBL/GenBank/DDBJ databases">
        <authorList>
            <person name="Bliznina A."/>
        </authorList>
    </citation>
    <scope>NUCLEOTIDE SEQUENCE [LARGE SCALE GENOMIC DNA]</scope>
</reference>
<protein>
    <submittedName>
        <fullName evidence="4">Oidioi.mRNA.OKI2018_I69.XSR.g15193.t1.cds</fullName>
    </submittedName>
</protein>
<dbReference type="EMBL" id="OU015569">
    <property type="protein sequence ID" value="CAG5097700.1"/>
    <property type="molecule type" value="Genomic_DNA"/>
</dbReference>
<evidence type="ECO:0000256" key="1">
    <source>
        <dbReference type="ARBA" id="ARBA00022603"/>
    </source>
</evidence>
<evidence type="ECO:0000256" key="3">
    <source>
        <dbReference type="ARBA" id="ARBA00022691"/>
    </source>
</evidence>
<dbReference type="PANTHER" id="PTHR21008:SF0">
    <property type="entry name" value="S-ADENOSYLMETHIONINE SENSOR UPSTREAM OF MTORC1"/>
    <property type="match status" value="1"/>
</dbReference>
<dbReference type="Gene3D" id="2.120.10.30">
    <property type="entry name" value="TolB, C-terminal domain"/>
    <property type="match status" value="1"/>
</dbReference>
<keyword evidence="1" id="KW-0489">Methyltransferase</keyword>
<dbReference type="Gene3D" id="3.40.50.150">
    <property type="entry name" value="Vaccinia Virus protein VP39"/>
    <property type="match status" value="1"/>
</dbReference>
<name>A0ABN7SC17_OIKDI</name>
<evidence type="ECO:0000313" key="4">
    <source>
        <dbReference type="EMBL" id="CAG5097700.1"/>
    </source>
</evidence>
<sequence length="628" mass="69959">MSAIIADAPLLSLAERDTIGPPIGKEISQFSLTELLQEGETIQANFIRSFGQYRMPMGCELLLDEVMIANMNNGTVEFHDHDGTHNMTLPDEDRNGGPAQLLEPTIATILLDESILVADKRGAHKYSCTGQHIASCQPTAPGGDIYGMIPIRKDDGCILFVVQDSRQAYFRFRIYDKDLKEKLMDKPIAFGDLDVDETGWHTIRFAAGIGNTIALSDMSPAGQGIWLTDLEGRVRKRVGEAKSDADGEFIQAAGVCFDKDGNFLAICSKSSRIQAFDKDGNFLCCLQFPEGAIQRPSNLSIGDDGTMSVVSLTGQVFLFKLVAADRNSNYVTRGPRPDEGYSVIGRHRRSRYYEYGRGGPRVKSIHKRHRREFLKSGSSKLLWQQIVTDKETLREYACAMDILSRTWEKDGDGASRTEWCGKKLADYIQKRHAKFCKQHSELQIPPLPSDKKLKMLDVGSCNGLTKELFDHEIIPVDIAPANTNVYCLDMTNAVVGGKTTISNGSIMQLGSDFNAVSFLYVLTFIPDPVLRVKALMSANKCLVLGGLLLIASPDSACQNKHMHLIRDWFSGLELLGFHKLSYTKEKHFHGLTVGKFKHIPELSHEEIQQAALKFHVLQDKHKIEDLEE</sequence>
<dbReference type="SUPFAM" id="SSF101898">
    <property type="entry name" value="NHL repeat"/>
    <property type="match status" value="1"/>
</dbReference>
<dbReference type="InterPro" id="IPR011042">
    <property type="entry name" value="6-blade_b-propeller_TolB-like"/>
</dbReference>